<evidence type="ECO:0000313" key="1">
    <source>
        <dbReference type="EMBL" id="GGJ10944.1"/>
    </source>
</evidence>
<dbReference type="Proteomes" id="UP000661507">
    <property type="component" value="Unassembled WGS sequence"/>
</dbReference>
<comment type="caution">
    <text evidence="1">The sequence shown here is derived from an EMBL/GenBank/DDBJ whole genome shotgun (WGS) entry which is preliminary data.</text>
</comment>
<sequence length="108" mass="11427">MRRTLLLPAAVLLLALTGCETQQQILADEQSVATQAALQRARFELNCPAATATVLSSQILQPIAWRGLERAEYVIGVSGCGRRETYIAVCQLGSTSCLAIAGRVAAPA</sequence>
<accession>A0A917KIB2</accession>
<evidence type="ECO:0008006" key="3">
    <source>
        <dbReference type="Google" id="ProtNLM"/>
    </source>
</evidence>
<reference evidence="1" key="1">
    <citation type="journal article" date="2014" name="Int. J. Syst. Evol. Microbiol.">
        <title>Complete genome sequence of Corynebacterium casei LMG S-19264T (=DSM 44701T), isolated from a smear-ripened cheese.</title>
        <authorList>
            <consortium name="US DOE Joint Genome Institute (JGI-PGF)"/>
            <person name="Walter F."/>
            <person name="Albersmeier A."/>
            <person name="Kalinowski J."/>
            <person name="Ruckert C."/>
        </authorList>
    </citation>
    <scope>NUCLEOTIDE SEQUENCE</scope>
    <source>
        <strain evidence="1">CGMCC 1.3617</strain>
    </source>
</reference>
<dbReference type="EMBL" id="BMKW01000004">
    <property type="protein sequence ID" value="GGJ10944.1"/>
    <property type="molecule type" value="Genomic_DNA"/>
</dbReference>
<gene>
    <name evidence="1" type="ORF">GCM10011320_17530</name>
</gene>
<dbReference type="RefSeq" id="WP_188966669.1">
    <property type="nucleotide sequence ID" value="NZ_BMKW01000004.1"/>
</dbReference>
<proteinExistence type="predicted"/>
<evidence type="ECO:0000313" key="2">
    <source>
        <dbReference type="Proteomes" id="UP000661507"/>
    </source>
</evidence>
<keyword evidence="2" id="KW-1185">Reference proteome</keyword>
<protein>
    <recommendedName>
        <fullName evidence="3">Lipoprotein</fullName>
    </recommendedName>
</protein>
<reference evidence="1" key="2">
    <citation type="submission" date="2020-09" db="EMBL/GenBank/DDBJ databases">
        <authorList>
            <person name="Sun Q."/>
            <person name="Zhou Y."/>
        </authorList>
    </citation>
    <scope>NUCLEOTIDE SEQUENCE</scope>
    <source>
        <strain evidence="1">CGMCC 1.3617</strain>
    </source>
</reference>
<dbReference type="AlphaFoldDB" id="A0A917KIB2"/>
<dbReference type="PROSITE" id="PS51257">
    <property type="entry name" value="PROKAR_LIPOPROTEIN"/>
    <property type="match status" value="1"/>
</dbReference>
<name>A0A917KIB2_9PROT</name>
<organism evidence="1 2">
    <name type="scientific">Neoroseomonas lacus</name>
    <dbReference type="NCBI Taxonomy" id="287609"/>
    <lineage>
        <taxon>Bacteria</taxon>
        <taxon>Pseudomonadati</taxon>
        <taxon>Pseudomonadota</taxon>
        <taxon>Alphaproteobacteria</taxon>
        <taxon>Acetobacterales</taxon>
        <taxon>Acetobacteraceae</taxon>
        <taxon>Neoroseomonas</taxon>
    </lineage>
</organism>